<evidence type="ECO:0000259" key="2">
    <source>
        <dbReference type="Pfam" id="PF12170"/>
    </source>
</evidence>
<dbReference type="GO" id="GO:0003887">
    <property type="term" value="F:DNA-directed DNA polymerase activity"/>
    <property type="evidence" value="ECO:0007669"/>
    <property type="project" value="InterPro"/>
</dbReference>
<feature type="compositionally biased region" description="Low complexity" evidence="1">
    <location>
        <begin position="30"/>
        <end position="59"/>
    </location>
</feature>
<evidence type="ECO:0000313" key="4">
    <source>
        <dbReference type="Proteomes" id="UP000308430"/>
    </source>
</evidence>
<dbReference type="InterPro" id="IPR038249">
    <property type="entry name" value="PolIII_tau_V_sf"/>
</dbReference>
<dbReference type="EMBL" id="SSOC01000003">
    <property type="protein sequence ID" value="THF65936.1"/>
    <property type="molecule type" value="Genomic_DNA"/>
</dbReference>
<proteinExistence type="predicted"/>
<dbReference type="Gene3D" id="3.30.300.150">
    <property type="entry name" value="DNA polymerase III, tau subunit, domain V"/>
    <property type="match status" value="1"/>
</dbReference>
<protein>
    <submittedName>
        <fullName evidence="3">DNA polymerase III subunit gamma/tau</fullName>
    </submittedName>
</protein>
<dbReference type="Proteomes" id="UP000308430">
    <property type="component" value="Unassembled WGS sequence"/>
</dbReference>
<reference evidence="3 4" key="1">
    <citation type="submission" date="2019-04" db="EMBL/GenBank/DDBJ databases">
        <title>Azoarcus nasutitermitis sp. nov. isolated from termite nest.</title>
        <authorList>
            <person name="Lin S.-Y."/>
            <person name="Hameed A."/>
            <person name="Hsu Y.-H."/>
            <person name="Young C.-C."/>
        </authorList>
    </citation>
    <scope>NUCLEOTIDE SEQUENCE [LARGE SCALE GENOMIC DNA]</scope>
    <source>
        <strain evidence="3 4">CC-YHH838</strain>
    </source>
</reference>
<feature type="domain" description="DNA polymerase III tau subunit" evidence="2">
    <location>
        <begin position="123"/>
        <end position="244"/>
    </location>
</feature>
<evidence type="ECO:0000256" key="1">
    <source>
        <dbReference type="SAM" id="MobiDB-lite"/>
    </source>
</evidence>
<keyword evidence="4" id="KW-1185">Reference proteome</keyword>
<evidence type="ECO:0000313" key="3">
    <source>
        <dbReference type="EMBL" id="THF65936.1"/>
    </source>
</evidence>
<dbReference type="AlphaFoldDB" id="A0A4S4B0P5"/>
<organism evidence="3 4">
    <name type="scientific">Pseudothauera nasutitermitis</name>
    <dbReference type="NCBI Taxonomy" id="2565930"/>
    <lineage>
        <taxon>Bacteria</taxon>
        <taxon>Pseudomonadati</taxon>
        <taxon>Pseudomonadota</taxon>
        <taxon>Betaproteobacteria</taxon>
        <taxon>Rhodocyclales</taxon>
        <taxon>Zoogloeaceae</taxon>
        <taxon>Pseudothauera</taxon>
    </lineage>
</organism>
<feature type="region of interest" description="Disordered" evidence="1">
    <location>
        <begin position="1"/>
        <end position="77"/>
    </location>
</feature>
<dbReference type="RefSeq" id="WP_331000012.1">
    <property type="nucleotide sequence ID" value="NZ_SSOC01000003.1"/>
</dbReference>
<name>A0A4S4B0P5_9RHOO</name>
<comment type="caution">
    <text evidence="3">The sequence shown here is derived from an EMBL/GenBank/DDBJ whole genome shotgun (WGS) entry which is preliminary data.</text>
</comment>
<sequence length="247" mass="25835">PAPQAVPAAPPAAPMSVREPAPQYSPSPAPAAGGAQEPAPTPAVQAPQAEAAVAAPVAETPRETADVPPWEDLPPEAFEGLSAEPAARPAPAPVAAEPARVEAPPAAPAVRSAVPAGLPDGNEAWHALLRELGLGGMVRELAQHCEWLGEQDGQVRLRLSSAHRHLLDMTPAGAERLQEALGAHLGRALRIRVDIGEIADATPAQRDQAEKRARHVQAVAALEADPFVRELIERFDATLLEETVRPL</sequence>
<dbReference type="InterPro" id="IPR021029">
    <property type="entry name" value="DNA_pol_III_tau_dom-5"/>
</dbReference>
<gene>
    <name evidence="3" type="ORF">E6C76_10415</name>
</gene>
<dbReference type="Pfam" id="PF12170">
    <property type="entry name" value="DNA_pol3_tau_5"/>
    <property type="match status" value="1"/>
</dbReference>
<feature type="compositionally biased region" description="Pro residues" evidence="1">
    <location>
        <begin position="1"/>
        <end position="13"/>
    </location>
</feature>
<accession>A0A4S4B0P5</accession>
<feature type="non-terminal residue" evidence="3">
    <location>
        <position position="1"/>
    </location>
</feature>